<proteinExistence type="predicted"/>
<accession>A0ACC2WIA4</accession>
<dbReference type="Proteomes" id="UP001243375">
    <property type="component" value="Unassembled WGS sequence"/>
</dbReference>
<sequence length="64" mass="6639">MSGRQGGKLKPLKAAKKVSKDVDEDDKAFQEKLKRDQAELKAAAAKAAKGGPMGGGGIKKSGKK</sequence>
<evidence type="ECO:0000313" key="1">
    <source>
        <dbReference type="EMBL" id="KAJ9111488.1"/>
    </source>
</evidence>
<keyword evidence="2" id="KW-1185">Reference proteome</keyword>
<organism evidence="1 2">
    <name type="scientific">Naganishia vaughanmartiniae</name>
    <dbReference type="NCBI Taxonomy" id="1424756"/>
    <lineage>
        <taxon>Eukaryota</taxon>
        <taxon>Fungi</taxon>
        <taxon>Dikarya</taxon>
        <taxon>Basidiomycota</taxon>
        <taxon>Agaricomycotina</taxon>
        <taxon>Tremellomycetes</taxon>
        <taxon>Filobasidiales</taxon>
        <taxon>Filobasidiaceae</taxon>
        <taxon>Naganishia</taxon>
    </lineage>
</organism>
<reference evidence="1" key="1">
    <citation type="submission" date="2023-04" db="EMBL/GenBank/DDBJ databases">
        <title>Draft Genome sequencing of Naganishia species isolated from polar environments using Oxford Nanopore Technology.</title>
        <authorList>
            <person name="Leo P."/>
            <person name="Venkateswaran K."/>
        </authorList>
    </citation>
    <scope>NUCLEOTIDE SEQUENCE</scope>
    <source>
        <strain evidence="1">MNA-CCFEE 5425</strain>
    </source>
</reference>
<evidence type="ECO:0000313" key="2">
    <source>
        <dbReference type="Proteomes" id="UP001243375"/>
    </source>
</evidence>
<comment type="caution">
    <text evidence="1">The sequence shown here is derived from an EMBL/GenBank/DDBJ whole genome shotgun (WGS) entry which is preliminary data.</text>
</comment>
<name>A0ACC2WIA4_9TREE</name>
<dbReference type="EMBL" id="JASBWU010000030">
    <property type="protein sequence ID" value="KAJ9111488.1"/>
    <property type="molecule type" value="Genomic_DNA"/>
</dbReference>
<protein>
    <submittedName>
        <fullName evidence="1">Uncharacterized protein</fullName>
    </submittedName>
</protein>
<gene>
    <name evidence="1" type="ORF">QFC22_006515</name>
</gene>